<evidence type="ECO:0000256" key="8">
    <source>
        <dbReference type="SAM" id="Phobius"/>
    </source>
</evidence>
<organism evidence="10 13">
    <name type="scientific">Enterocloster aldenensis</name>
    <dbReference type="NCBI Taxonomy" id="358742"/>
    <lineage>
        <taxon>Bacteria</taxon>
        <taxon>Bacillati</taxon>
        <taxon>Bacillota</taxon>
        <taxon>Clostridia</taxon>
        <taxon>Lachnospirales</taxon>
        <taxon>Lachnospiraceae</taxon>
        <taxon>Enterocloster</taxon>
    </lineage>
</organism>
<keyword evidence="6 8" id="KW-0472">Membrane</keyword>
<feature type="transmembrane region" description="Helical" evidence="8">
    <location>
        <begin position="474"/>
        <end position="493"/>
    </location>
</feature>
<feature type="transmembrane region" description="Helical" evidence="8">
    <location>
        <begin position="429"/>
        <end position="454"/>
    </location>
</feature>
<feature type="transmembrane region" description="Helical" evidence="8">
    <location>
        <begin position="169"/>
        <end position="190"/>
    </location>
</feature>
<evidence type="ECO:0000256" key="4">
    <source>
        <dbReference type="ARBA" id="ARBA00022989"/>
    </source>
</evidence>
<dbReference type="Proteomes" id="UP001299608">
    <property type="component" value="Unassembled WGS sequence"/>
</dbReference>
<feature type="transmembrane region" description="Helical" evidence="8">
    <location>
        <begin position="140"/>
        <end position="157"/>
    </location>
</feature>
<evidence type="ECO:0000256" key="1">
    <source>
        <dbReference type="ARBA" id="ARBA00004651"/>
    </source>
</evidence>
<keyword evidence="4 8" id="KW-1133">Transmembrane helix</keyword>
<evidence type="ECO:0000256" key="2">
    <source>
        <dbReference type="ARBA" id="ARBA00022475"/>
    </source>
</evidence>
<evidence type="ECO:0000313" key="12">
    <source>
        <dbReference type="Proteomes" id="UP000669239"/>
    </source>
</evidence>
<dbReference type="InterPro" id="IPR001750">
    <property type="entry name" value="ND/Mrp_TM"/>
</dbReference>
<feature type="transmembrane region" description="Helical" evidence="8">
    <location>
        <begin position="217"/>
        <end position="240"/>
    </location>
</feature>
<evidence type="ECO:0000256" key="3">
    <source>
        <dbReference type="ARBA" id="ARBA00022692"/>
    </source>
</evidence>
<feature type="transmembrane region" description="Helical" evidence="8">
    <location>
        <begin position="37"/>
        <end position="57"/>
    </location>
</feature>
<gene>
    <name evidence="11" type="ORF">G5B36_25480</name>
    <name evidence="10" type="ORF">L0N08_27615</name>
</gene>
<feature type="transmembrane region" description="Helical" evidence="8">
    <location>
        <begin position="382"/>
        <end position="404"/>
    </location>
</feature>
<evidence type="ECO:0000256" key="5">
    <source>
        <dbReference type="ARBA" id="ARBA00023002"/>
    </source>
</evidence>
<feature type="domain" description="NADH:quinone oxidoreductase/Mrp antiporter transmembrane" evidence="9">
    <location>
        <begin position="133"/>
        <end position="418"/>
    </location>
</feature>
<evidence type="ECO:0000313" key="10">
    <source>
        <dbReference type="EMBL" id="MCG4749181.1"/>
    </source>
</evidence>
<dbReference type="Pfam" id="PF00361">
    <property type="entry name" value="Proton_antipo_M"/>
    <property type="match status" value="1"/>
</dbReference>
<evidence type="ECO:0000313" key="11">
    <source>
        <dbReference type="EMBL" id="NSJ52017.1"/>
    </source>
</evidence>
<proteinExistence type="predicted"/>
<dbReference type="GO" id="GO:0005886">
    <property type="term" value="C:plasma membrane"/>
    <property type="evidence" value="ECO:0007669"/>
    <property type="project" value="UniProtKB-SubCell"/>
</dbReference>
<feature type="transmembrane region" description="Helical" evidence="8">
    <location>
        <begin position="116"/>
        <end position="134"/>
    </location>
</feature>
<reference evidence="11" key="2">
    <citation type="submission" date="2020-02" db="EMBL/GenBank/DDBJ databases">
        <authorList>
            <person name="Littmann E."/>
            <person name="Sorbara M."/>
        </authorList>
    </citation>
    <scope>NUCLEOTIDE SEQUENCE</scope>
    <source>
        <strain evidence="11">MSK.1.17</strain>
    </source>
</reference>
<feature type="transmembrane region" description="Helical" evidence="8">
    <location>
        <begin position="284"/>
        <end position="302"/>
    </location>
</feature>
<dbReference type="RefSeq" id="WP_117560920.1">
    <property type="nucleotide sequence ID" value="NZ_JAAITT010000054.1"/>
</dbReference>
<dbReference type="InterPro" id="IPR052175">
    <property type="entry name" value="ComplexI-like_HydComp"/>
</dbReference>
<dbReference type="Proteomes" id="UP000669239">
    <property type="component" value="Unassembled WGS sequence"/>
</dbReference>
<protein>
    <submittedName>
        <fullName evidence="10">Proton-conducting membrane transporter</fullName>
    </submittedName>
</protein>
<evidence type="ECO:0000256" key="6">
    <source>
        <dbReference type="ARBA" id="ARBA00023136"/>
    </source>
</evidence>
<keyword evidence="12" id="KW-1185">Reference proteome</keyword>
<keyword evidence="3 7" id="KW-0812">Transmembrane</keyword>
<name>A0AAW5BYI7_9FIRM</name>
<dbReference type="PANTHER" id="PTHR42682:SF4">
    <property type="entry name" value="NADH-UBIQUINONE_PLASTOQUINONE"/>
    <property type="match status" value="1"/>
</dbReference>
<evidence type="ECO:0000256" key="7">
    <source>
        <dbReference type="RuleBase" id="RU000320"/>
    </source>
</evidence>
<dbReference type="AlphaFoldDB" id="A0AAW5BYI7"/>
<reference evidence="10" key="3">
    <citation type="submission" date="2022-01" db="EMBL/GenBank/DDBJ databases">
        <title>Collection of gut derived symbiotic bacterial strains cultured from healthy donors.</title>
        <authorList>
            <person name="Lin H."/>
            <person name="Kohout C."/>
            <person name="Waligurski E."/>
            <person name="Pamer E.G."/>
        </authorList>
    </citation>
    <scope>NUCLEOTIDE SEQUENCE</scope>
    <source>
        <strain evidence="10">DFI.6.55</strain>
    </source>
</reference>
<keyword evidence="5" id="KW-0560">Oxidoreductase</keyword>
<feature type="transmembrane region" description="Helical" evidence="8">
    <location>
        <begin position="252"/>
        <end position="272"/>
    </location>
</feature>
<evidence type="ECO:0000259" key="9">
    <source>
        <dbReference type="Pfam" id="PF00361"/>
    </source>
</evidence>
<accession>A0AAW5BYI7</accession>
<comment type="caution">
    <text evidence="10">The sequence shown here is derived from an EMBL/GenBank/DDBJ whole genome shotgun (WGS) entry which is preliminary data.</text>
</comment>
<comment type="subcellular location">
    <subcellularLocation>
        <location evidence="1">Cell membrane</location>
        <topology evidence="1">Multi-pass membrane protein</topology>
    </subcellularLocation>
    <subcellularLocation>
        <location evidence="7">Membrane</location>
        <topology evidence="7">Multi-pass membrane protein</topology>
    </subcellularLocation>
</comment>
<dbReference type="PRINTS" id="PR01434">
    <property type="entry name" value="NADHDHGNASE5"/>
</dbReference>
<dbReference type="EMBL" id="JAKNGE010000054">
    <property type="protein sequence ID" value="MCG4749181.1"/>
    <property type="molecule type" value="Genomic_DNA"/>
</dbReference>
<keyword evidence="2" id="KW-1003">Cell membrane</keyword>
<dbReference type="GO" id="GO:0016491">
    <property type="term" value="F:oxidoreductase activity"/>
    <property type="evidence" value="ECO:0007669"/>
    <property type="project" value="UniProtKB-KW"/>
</dbReference>
<feature type="transmembrane region" description="Helical" evidence="8">
    <location>
        <begin position="77"/>
        <end position="104"/>
    </location>
</feature>
<dbReference type="EMBL" id="JAAITT010000054">
    <property type="protein sequence ID" value="NSJ52017.1"/>
    <property type="molecule type" value="Genomic_DNA"/>
</dbReference>
<dbReference type="PANTHER" id="PTHR42682">
    <property type="entry name" value="HYDROGENASE-4 COMPONENT F"/>
    <property type="match status" value="1"/>
</dbReference>
<evidence type="ECO:0000313" key="13">
    <source>
        <dbReference type="Proteomes" id="UP001299608"/>
    </source>
</evidence>
<sequence length="509" mass="55453">MSRMLLAVPALLPILGGVVLLIMNHFKGNAVFRYRRLALLVEGITLVNSLVIGWLIVHKAGTGEQMVLFKLYGDLRVMFSLDGLGSVFAGLIAFLWPLAVLYSFEYMRNEERQTVFFSYYLMTYGVTVGIAFAGNLVTLYLFYELLTLVTFPLVLHPMTKAAVRASRKYLYYAIGGAAFAFIGIIFVLNFSTTGNTQFIPGGIMDAGADPAQRRTLLFVYVLAFFGFGVKAALFPCHGWLPDATAAPTPVTALLHAVAVVKSGAFAVMRLTYYSFGTALLRGSFAQYIVMGAAMATVVYGSTMAVREVHWKRRLAYSTISNLSYILLGTAMMSPLGLIAALSHMVFHAFMKICSFFCAGAVMHQSGKTYVHELDGMAFKMPVTFACLTIASISLAGIPPFAGFISKWNIAQSAFDCGRFLNQAGKGGYWLPYAGACVLLYSALMTAVYMFTVLVRAYVPKQGTITGAEVTDPNWMMLVPLVIFAGVIICFGFHPVPLMKVLRAIGGKAG</sequence>
<feature type="transmembrane region" description="Helical" evidence="8">
    <location>
        <begin position="6"/>
        <end position="25"/>
    </location>
</feature>
<reference evidence="11 12" key="1">
    <citation type="journal article" date="2020" name="Cell Host Microbe">
        <title>Functional and Genomic Variation between Human-Derived Isolates of Lachnospiraceae Reveals Inter- and Intra-Species Diversity.</title>
        <authorList>
            <person name="Sorbara M.T."/>
            <person name="Littmann E.R."/>
            <person name="Fontana E."/>
            <person name="Moody T.U."/>
            <person name="Kohout C.E."/>
            <person name="Gjonbalaj M."/>
            <person name="Eaton V."/>
            <person name="Seok R."/>
            <person name="Leiner I.M."/>
            <person name="Pamer E.G."/>
        </authorList>
    </citation>
    <scope>NUCLEOTIDE SEQUENCE [LARGE SCALE GENOMIC DNA]</scope>
    <source>
        <strain evidence="11 12">MSK.1.17</strain>
    </source>
</reference>